<keyword evidence="5 7" id="KW-0659">Purine metabolism</keyword>
<protein>
    <recommendedName>
        <fullName evidence="7">5-hydroxyisourate hydrolase</fullName>
        <shortName evidence="7">HIU hydrolase</shortName>
        <shortName evidence="7">HIUHase</shortName>
        <ecNumber evidence="7">3.5.2.17</ecNumber>
    </recommendedName>
</protein>
<dbReference type="PANTHER" id="PTHR10395:SF7">
    <property type="entry name" value="5-HYDROXYISOURATE HYDROLASE"/>
    <property type="match status" value="1"/>
</dbReference>
<dbReference type="InterPro" id="IPR023418">
    <property type="entry name" value="Thyroxine_BS"/>
</dbReference>
<evidence type="ECO:0000259" key="8">
    <source>
        <dbReference type="Pfam" id="PF00576"/>
    </source>
</evidence>
<dbReference type="InterPro" id="IPR023419">
    <property type="entry name" value="Transthyretin_CS"/>
</dbReference>
<proteinExistence type="inferred from homology"/>
<gene>
    <name evidence="9" type="ORF">MAXJ12_07864</name>
</gene>
<dbReference type="InterPro" id="IPR023416">
    <property type="entry name" value="Transthyretin/HIU_hydrolase_d"/>
</dbReference>
<accession>H0HN50</accession>
<feature type="domain" description="Transthyretin/hydroxyisourate hydrolase" evidence="8">
    <location>
        <begin position="29"/>
        <end position="140"/>
    </location>
</feature>
<dbReference type="FunFam" id="2.60.40.180:FF:000005">
    <property type="entry name" value="5-hydroxyisourate hydrolase"/>
    <property type="match status" value="1"/>
</dbReference>
<dbReference type="PROSITE" id="PS00769">
    <property type="entry name" value="TRANSTHYRETIN_2"/>
    <property type="match status" value="1"/>
</dbReference>
<evidence type="ECO:0000256" key="6">
    <source>
        <dbReference type="ARBA" id="ARBA00022801"/>
    </source>
</evidence>
<reference evidence="9 10" key="1">
    <citation type="journal article" date="2012" name="J. Bacteriol.">
        <title>Draft Genome Sequence of Mesorhizobium alhagi CCNWXJ12-2T, a Novel Salt-Resistant Species Isolated from the Desert of Northwestern China.</title>
        <authorList>
            <person name="Zhou M."/>
            <person name="Chen W."/>
            <person name="Chen H."/>
            <person name="Wei G."/>
        </authorList>
    </citation>
    <scope>NUCLEOTIDE SEQUENCE [LARGE SCALE GENOMIC DNA]</scope>
    <source>
        <strain evidence="9 10">CCNWXJ12-2</strain>
    </source>
</reference>
<dbReference type="Gene3D" id="2.60.40.180">
    <property type="entry name" value="Transthyretin/hydroxyisourate hydrolase domain"/>
    <property type="match status" value="1"/>
</dbReference>
<dbReference type="SUPFAM" id="SSF49472">
    <property type="entry name" value="Transthyretin (synonym: prealbumin)"/>
    <property type="match status" value="1"/>
</dbReference>
<evidence type="ECO:0000256" key="7">
    <source>
        <dbReference type="RuleBase" id="RU361270"/>
    </source>
</evidence>
<comment type="catalytic activity">
    <reaction evidence="1 7">
        <text>5-hydroxyisourate + H2O = 5-hydroxy-2-oxo-4-ureido-2,5-dihydro-1H-imidazole-5-carboxylate + H(+)</text>
        <dbReference type="Rhea" id="RHEA:23736"/>
        <dbReference type="ChEBI" id="CHEBI:15377"/>
        <dbReference type="ChEBI" id="CHEBI:15378"/>
        <dbReference type="ChEBI" id="CHEBI:18072"/>
        <dbReference type="ChEBI" id="CHEBI:58639"/>
        <dbReference type="EC" id="3.5.2.17"/>
    </reaction>
</comment>
<evidence type="ECO:0000256" key="1">
    <source>
        <dbReference type="ARBA" id="ARBA00001043"/>
    </source>
</evidence>
<evidence type="ECO:0000256" key="5">
    <source>
        <dbReference type="ARBA" id="ARBA00022631"/>
    </source>
</evidence>
<dbReference type="InterPro" id="IPR014306">
    <property type="entry name" value="Hydroxyisourate_hydrolase"/>
</dbReference>
<dbReference type="CDD" id="cd05822">
    <property type="entry name" value="TLP_HIUase"/>
    <property type="match status" value="1"/>
</dbReference>
<dbReference type="EMBL" id="AHAM01000053">
    <property type="protein sequence ID" value="EHK57844.1"/>
    <property type="molecule type" value="Genomic_DNA"/>
</dbReference>
<dbReference type="PATRIC" id="fig|1107882.3.peg.1535"/>
<dbReference type="NCBIfam" id="TIGR02962">
    <property type="entry name" value="hdxy_isourate"/>
    <property type="match status" value="1"/>
</dbReference>
<comment type="similarity">
    <text evidence="3 7">Belongs to the transthyretin family. 5-hydroxyisourate hydrolase subfamily.</text>
</comment>
<evidence type="ECO:0000256" key="4">
    <source>
        <dbReference type="ARBA" id="ARBA00011881"/>
    </source>
</evidence>
<keyword evidence="6 7" id="KW-0378">Hydrolase</keyword>
<dbReference type="GO" id="GO:0033971">
    <property type="term" value="F:hydroxyisourate hydrolase activity"/>
    <property type="evidence" value="ECO:0007669"/>
    <property type="project" value="UniProtKB-EC"/>
</dbReference>
<evidence type="ECO:0000256" key="2">
    <source>
        <dbReference type="ARBA" id="ARBA00002704"/>
    </source>
</evidence>
<comment type="function">
    <text evidence="2">Catalyzes the hydrolysis of 5-hydroxyisourate (HIU) to 2-oxo-4-hydroxy-4-carboxy-5-ureidoimidazoline (OHCU).</text>
</comment>
<dbReference type="GO" id="GO:0006144">
    <property type="term" value="P:purine nucleobase metabolic process"/>
    <property type="evidence" value="ECO:0007669"/>
    <property type="project" value="UniProtKB-KW"/>
</dbReference>
<keyword evidence="10" id="KW-1185">Reference proteome</keyword>
<dbReference type="Proteomes" id="UP000003250">
    <property type="component" value="Unassembled WGS sequence"/>
</dbReference>
<evidence type="ECO:0000313" key="10">
    <source>
        <dbReference type="Proteomes" id="UP000003250"/>
    </source>
</evidence>
<dbReference type="EC" id="3.5.2.17" evidence="7"/>
<dbReference type="InterPro" id="IPR036817">
    <property type="entry name" value="Transthyretin/HIU_hydrolase_sf"/>
</dbReference>
<sequence length="141" mass="15156">MAFNRRTIDRCAATVLKGGKMSGSEGGRLTTHVLDTAVGRPAAGLSISLFHIEGEQRTLLKAVSTNSDGRCDAPLLAGSEFATGEYELVFAAGDYLRAQGIALPEPAFLDIIPIRFGMAEHKHYHVPLLLSPYGYSTYRGS</sequence>
<dbReference type="PANTHER" id="PTHR10395">
    <property type="entry name" value="URICASE AND TRANSTHYRETIN-RELATED"/>
    <property type="match status" value="1"/>
</dbReference>
<dbReference type="AlphaFoldDB" id="H0HN50"/>
<comment type="subunit">
    <text evidence="4 7">Homotetramer.</text>
</comment>
<dbReference type="Pfam" id="PF00576">
    <property type="entry name" value="Transthyretin"/>
    <property type="match status" value="1"/>
</dbReference>
<dbReference type="PROSITE" id="PS00768">
    <property type="entry name" value="TRANSTHYRETIN_1"/>
    <property type="match status" value="1"/>
</dbReference>
<organism evidence="9 10">
    <name type="scientific">Mesorhizobium alhagi CCNWXJ12-2</name>
    <dbReference type="NCBI Taxonomy" id="1107882"/>
    <lineage>
        <taxon>Bacteria</taxon>
        <taxon>Pseudomonadati</taxon>
        <taxon>Pseudomonadota</taxon>
        <taxon>Alphaproteobacteria</taxon>
        <taxon>Hyphomicrobiales</taxon>
        <taxon>Phyllobacteriaceae</taxon>
        <taxon>Allomesorhizobium</taxon>
    </lineage>
</organism>
<evidence type="ECO:0000313" key="9">
    <source>
        <dbReference type="EMBL" id="EHK57844.1"/>
    </source>
</evidence>
<name>H0HN50_9HYPH</name>
<evidence type="ECO:0000256" key="3">
    <source>
        <dbReference type="ARBA" id="ARBA00009850"/>
    </source>
</evidence>